<dbReference type="STRING" id="1586287.BBK82_41630"/>
<evidence type="ECO:0000256" key="3">
    <source>
        <dbReference type="ARBA" id="ARBA00022723"/>
    </source>
</evidence>
<dbReference type="GO" id="GO:0004497">
    <property type="term" value="F:monooxygenase activity"/>
    <property type="evidence" value="ECO:0007669"/>
    <property type="project" value="UniProtKB-KW"/>
</dbReference>
<dbReference type="PRINTS" id="PR00359">
    <property type="entry name" value="BP450"/>
</dbReference>
<keyword evidence="3 7" id="KW-0479">Metal-binding</keyword>
<evidence type="ECO:0000313" key="8">
    <source>
        <dbReference type="EMBL" id="ANZ41498.1"/>
    </source>
</evidence>
<dbReference type="PANTHER" id="PTHR46696:SF6">
    <property type="entry name" value="P450, PUTATIVE (EUROFUNG)-RELATED"/>
    <property type="match status" value="1"/>
</dbReference>
<dbReference type="InterPro" id="IPR001128">
    <property type="entry name" value="Cyt_P450"/>
</dbReference>
<keyword evidence="4 7" id="KW-0560">Oxidoreductase</keyword>
<dbReference type="EMBL" id="CP016793">
    <property type="protein sequence ID" value="ANZ41498.1"/>
    <property type="molecule type" value="Genomic_DNA"/>
</dbReference>
<evidence type="ECO:0000256" key="7">
    <source>
        <dbReference type="RuleBase" id="RU000461"/>
    </source>
</evidence>
<dbReference type="CDD" id="cd11031">
    <property type="entry name" value="Cyp158A-like"/>
    <property type="match status" value="1"/>
</dbReference>
<keyword evidence="6 7" id="KW-0503">Monooxygenase</keyword>
<dbReference type="GO" id="GO:0005506">
    <property type="term" value="F:iron ion binding"/>
    <property type="evidence" value="ECO:0007669"/>
    <property type="project" value="InterPro"/>
</dbReference>
<dbReference type="InterPro" id="IPR036396">
    <property type="entry name" value="Cyt_P450_sf"/>
</dbReference>
<dbReference type="InterPro" id="IPR002397">
    <property type="entry name" value="Cyt_P450_B"/>
</dbReference>
<dbReference type="OrthoDB" id="3804058at2"/>
<dbReference type="PROSITE" id="PS00086">
    <property type="entry name" value="CYTOCHROME_P450"/>
    <property type="match status" value="1"/>
</dbReference>
<evidence type="ECO:0000256" key="2">
    <source>
        <dbReference type="ARBA" id="ARBA00022617"/>
    </source>
</evidence>
<comment type="similarity">
    <text evidence="1 7">Belongs to the cytochrome P450 family.</text>
</comment>
<dbReference type="FunFam" id="1.10.630.10:FF:000018">
    <property type="entry name" value="Cytochrome P450 monooxygenase"/>
    <property type="match status" value="1"/>
</dbReference>
<evidence type="ECO:0000256" key="6">
    <source>
        <dbReference type="ARBA" id="ARBA00023033"/>
    </source>
</evidence>
<sequence length="389" mass="41830">MSTPVQLPLEQANVLQLAPGMRELQSRGTVHRVRTQQGGQAWLVTGHAEVRQLLDDDRLSRSNPDPAAPQDGGSALLATLLGDLATDHPRMRALLDPHFSAERMQAVRPQVEKLCAQLLDELAARQPPVDLRAVLATELPVLVMCDWLGVPQQDAGRFGSWIQDAANVADPVRAKQGLGGLFGYCKQLVAAKRENPGDDAISRLVATEGITDDEVLGLTALLLFGGYETTVARIGTCVLLLLSEPEQWQALCDDPGLIPGAVDETLRRSMPNPHNGGMPRYAVTDFEIGGVTIRAGDFVLLNTIAANHDEAAFAEPDRVDVTRDTAASLAFGHGAHHCAGAALARMQLRVVLTQLVARFPGLRLAVGVDALRLRHDTLIGGLVELPVTW</sequence>
<keyword evidence="9" id="KW-1185">Reference proteome</keyword>
<dbReference type="Pfam" id="PF00067">
    <property type="entry name" value="p450"/>
    <property type="match status" value="1"/>
</dbReference>
<organism evidence="8 9">
    <name type="scientific">Lentzea guizhouensis</name>
    <dbReference type="NCBI Taxonomy" id="1586287"/>
    <lineage>
        <taxon>Bacteria</taxon>
        <taxon>Bacillati</taxon>
        <taxon>Actinomycetota</taxon>
        <taxon>Actinomycetes</taxon>
        <taxon>Pseudonocardiales</taxon>
        <taxon>Pseudonocardiaceae</taxon>
        <taxon>Lentzea</taxon>
    </lineage>
</organism>
<evidence type="ECO:0000256" key="1">
    <source>
        <dbReference type="ARBA" id="ARBA00010617"/>
    </source>
</evidence>
<dbReference type="Proteomes" id="UP000093053">
    <property type="component" value="Chromosome"/>
</dbReference>
<dbReference type="GO" id="GO:0016705">
    <property type="term" value="F:oxidoreductase activity, acting on paired donors, with incorporation or reduction of molecular oxygen"/>
    <property type="evidence" value="ECO:0007669"/>
    <property type="project" value="InterPro"/>
</dbReference>
<dbReference type="KEGG" id="led:BBK82_41630"/>
<dbReference type="GO" id="GO:0020037">
    <property type="term" value="F:heme binding"/>
    <property type="evidence" value="ECO:0007669"/>
    <property type="project" value="InterPro"/>
</dbReference>
<accession>A0A1B2HUX0</accession>
<gene>
    <name evidence="8" type="ORF">BBK82_41630</name>
</gene>
<reference evidence="8 9" key="1">
    <citation type="submission" date="2016-07" db="EMBL/GenBank/DDBJ databases">
        <title>Complete genome sequence of the Lentzea guizhouensis DHS C013.</title>
        <authorList>
            <person name="Cao C."/>
        </authorList>
    </citation>
    <scope>NUCLEOTIDE SEQUENCE [LARGE SCALE GENOMIC DNA]</scope>
    <source>
        <strain evidence="8 9">DHS C013</strain>
    </source>
</reference>
<dbReference type="Gene3D" id="1.10.630.10">
    <property type="entry name" value="Cytochrome P450"/>
    <property type="match status" value="1"/>
</dbReference>
<protein>
    <submittedName>
        <fullName evidence="8">Cytochrome</fullName>
    </submittedName>
</protein>
<evidence type="ECO:0000256" key="4">
    <source>
        <dbReference type="ARBA" id="ARBA00023002"/>
    </source>
</evidence>
<dbReference type="PANTHER" id="PTHR46696">
    <property type="entry name" value="P450, PUTATIVE (EUROFUNG)-RELATED"/>
    <property type="match status" value="1"/>
</dbReference>
<dbReference type="AlphaFoldDB" id="A0A1B2HUX0"/>
<dbReference type="InterPro" id="IPR017972">
    <property type="entry name" value="Cyt_P450_CS"/>
</dbReference>
<keyword evidence="2 7" id="KW-0349">Heme</keyword>
<evidence type="ECO:0000313" key="9">
    <source>
        <dbReference type="Proteomes" id="UP000093053"/>
    </source>
</evidence>
<evidence type="ECO:0000256" key="5">
    <source>
        <dbReference type="ARBA" id="ARBA00023004"/>
    </source>
</evidence>
<dbReference type="SUPFAM" id="SSF48264">
    <property type="entry name" value="Cytochrome P450"/>
    <property type="match status" value="1"/>
</dbReference>
<keyword evidence="5 7" id="KW-0408">Iron</keyword>
<name>A0A1B2HUX0_9PSEU</name>
<proteinExistence type="inferred from homology"/>